<dbReference type="PANTHER" id="PTHR11649">
    <property type="entry name" value="MSS1/TRME-RELATED GTP-BINDING PROTEIN"/>
    <property type="match status" value="1"/>
</dbReference>
<dbReference type="Pfam" id="PF01926">
    <property type="entry name" value="MMR_HSR1"/>
    <property type="match status" value="1"/>
</dbReference>
<dbReference type="Gene3D" id="3.40.50.300">
    <property type="entry name" value="P-loop containing nucleotide triphosphate hydrolases"/>
    <property type="match status" value="1"/>
</dbReference>
<dbReference type="InterPro" id="IPR019987">
    <property type="entry name" value="GTP-bd_ribosome_bio_YsxC"/>
</dbReference>
<dbReference type="SUPFAM" id="SSF52540">
    <property type="entry name" value="P-loop containing nucleoside triphosphate hydrolases"/>
    <property type="match status" value="1"/>
</dbReference>
<evidence type="ECO:0000256" key="6">
    <source>
        <dbReference type="ARBA" id="ARBA00022842"/>
    </source>
</evidence>
<keyword evidence="4" id="KW-0479">Metal-binding</keyword>
<evidence type="ECO:0000256" key="1">
    <source>
        <dbReference type="ARBA" id="ARBA00001946"/>
    </source>
</evidence>
<gene>
    <name evidence="10" type="primary">engB</name>
    <name evidence="12" type="ORF">D9V68_02205</name>
</gene>
<dbReference type="GO" id="GO:0005829">
    <property type="term" value="C:cytosol"/>
    <property type="evidence" value="ECO:0007669"/>
    <property type="project" value="TreeGrafter"/>
</dbReference>
<sequence length="205" mass="23954">MNALDYTKTNFLKSYSQATDIEIQDGVEIAFVGYSNSGKSSAINALTNQKKLSRFSKTPGRTQLINFFEIVSGFRIVDLPGYGYAKVPLLVREKWQRKIYYYLEKRDQIKGLVLLMDIRHPLKTLDQKIINIATSKKISVFVLLNKCDKMKEVQQKIQLNKVYEKLYTLFNSFEIELFSSVKKIGIKKLQLKLDHWYKTYFILNN</sequence>
<dbReference type="InterPro" id="IPR006073">
    <property type="entry name" value="GTP-bd"/>
</dbReference>
<dbReference type="InterPro" id="IPR027417">
    <property type="entry name" value="P-loop_NTPase"/>
</dbReference>
<evidence type="ECO:0000256" key="4">
    <source>
        <dbReference type="ARBA" id="ARBA00022723"/>
    </source>
</evidence>
<keyword evidence="3 10" id="KW-0132">Cell division</keyword>
<keyword evidence="6" id="KW-0460">Magnesium</keyword>
<proteinExistence type="inferred from homology"/>
<dbReference type="NCBIfam" id="TIGR03598">
    <property type="entry name" value="GTPase_YsxC"/>
    <property type="match status" value="1"/>
</dbReference>
<name>A0A4D6XYF2_9GAMM</name>
<evidence type="ECO:0000256" key="8">
    <source>
        <dbReference type="ARBA" id="ARBA00023210"/>
    </source>
</evidence>
<reference evidence="12 13" key="2">
    <citation type="submission" date="2019-05" db="EMBL/GenBank/DDBJ databases">
        <title>Genome evolution of the obligate endosymbiont Buchnera aphidicola.</title>
        <authorList>
            <person name="Moran N.A."/>
        </authorList>
    </citation>
    <scope>NUCLEOTIDE SEQUENCE [LARGE SCALE GENOMIC DNA]</scope>
    <source>
        <strain evidence="12 13">Hla</strain>
    </source>
</reference>
<dbReference type="RefSeq" id="WP_158357916.1">
    <property type="nucleotide sequence ID" value="NZ_CP034876.1"/>
</dbReference>
<dbReference type="OrthoDB" id="9804921at2"/>
<dbReference type="HAMAP" id="MF_00321">
    <property type="entry name" value="GTPase_EngB"/>
    <property type="match status" value="1"/>
</dbReference>
<evidence type="ECO:0000256" key="2">
    <source>
        <dbReference type="ARBA" id="ARBA00009638"/>
    </source>
</evidence>
<comment type="function">
    <text evidence="10">Necessary for normal cell division and for the maintenance of normal septation.</text>
</comment>
<protein>
    <recommendedName>
        <fullName evidence="10">Probable GTP-binding protein EngB</fullName>
    </recommendedName>
</protein>
<evidence type="ECO:0000256" key="3">
    <source>
        <dbReference type="ARBA" id="ARBA00022618"/>
    </source>
</evidence>
<organism evidence="12 13">
    <name type="scientific">Buchnera aphidicola</name>
    <name type="common">Hyperomyzus lactucae</name>
    <dbReference type="NCBI Taxonomy" id="1241860"/>
    <lineage>
        <taxon>Bacteria</taxon>
        <taxon>Pseudomonadati</taxon>
        <taxon>Pseudomonadota</taxon>
        <taxon>Gammaproteobacteria</taxon>
        <taxon>Enterobacterales</taxon>
        <taxon>Erwiniaceae</taxon>
        <taxon>Buchnera</taxon>
    </lineage>
</organism>
<dbReference type="AlphaFoldDB" id="A0A4D6XYF2"/>
<dbReference type="GO" id="GO:0000917">
    <property type="term" value="P:division septum assembly"/>
    <property type="evidence" value="ECO:0007669"/>
    <property type="project" value="UniProtKB-KW"/>
</dbReference>
<evidence type="ECO:0000313" key="12">
    <source>
        <dbReference type="EMBL" id="QCI21147.1"/>
    </source>
</evidence>
<feature type="domain" description="EngB-type G" evidence="11">
    <location>
        <begin position="25"/>
        <end position="199"/>
    </location>
</feature>
<evidence type="ECO:0000256" key="5">
    <source>
        <dbReference type="ARBA" id="ARBA00022741"/>
    </source>
</evidence>
<dbReference type="PANTHER" id="PTHR11649:SF13">
    <property type="entry name" value="ENGB-TYPE G DOMAIN-CONTAINING PROTEIN"/>
    <property type="match status" value="1"/>
</dbReference>
<evidence type="ECO:0000259" key="11">
    <source>
        <dbReference type="PROSITE" id="PS51706"/>
    </source>
</evidence>
<keyword evidence="7 10" id="KW-0342">GTP-binding</keyword>
<accession>A0A4D6XYF2</accession>
<reference evidence="12 13" key="1">
    <citation type="submission" date="2018-12" db="EMBL/GenBank/DDBJ databases">
        <authorList>
            <person name="Chong R.A."/>
        </authorList>
    </citation>
    <scope>NUCLEOTIDE SEQUENCE [LARGE SCALE GENOMIC DNA]</scope>
    <source>
        <strain evidence="12 13">Hla</strain>
    </source>
</reference>
<comment type="similarity">
    <text evidence="2 10">Belongs to the TRAFAC class TrmE-Era-EngA-EngB-Septin-like GTPase superfamily. EngB GTPase family.</text>
</comment>
<dbReference type="Proteomes" id="UP000298738">
    <property type="component" value="Chromosome"/>
</dbReference>
<evidence type="ECO:0000313" key="13">
    <source>
        <dbReference type="Proteomes" id="UP000298738"/>
    </source>
</evidence>
<evidence type="ECO:0000256" key="10">
    <source>
        <dbReference type="HAMAP-Rule" id="MF_00321"/>
    </source>
</evidence>
<dbReference type="InterPro" id="IPR030393">
    <property type="entry name" value="G_ENGB_dom"/>
</dbReference>
<dbReference type="GO" id="GO:0005525">
    <property type="term" value="F:GTP binding"/>
    <property type="evidence" value="ECO:0007669"/>
    <property type="project" value="UniProtKB-UniRule"/>
</dbReference>
<comment type="cofactor">
    <cofactor evidence="1">
        <name>Mg(2+)</name>
        <dbReference type="ChEBI" id="CHEBI:18420"/>
    </cofactor>
</comment>
<evidence type="ECO:0000256" key="7">
    <source>
        <dbReference type="ARBA" id="ARBA00023134"/>
    </source>
</evidence>
<keyword evidence="8 10" id="KW-0717">Septation</keyword>
<dbReference type="PROSITE" id="PS51706">
    <property type="entry name" value="G_ENGB"/>
    <property type="match status" value="1"/>
</dbReference>
<dbReference type="EMBL" id="CP034876">
    <property type="protein sequence ID" value="QCI21147.1"/>
    <property type="molecule type" value="Genomic_DNA"/>
</dbReference>
<evidence type="ECO:0000256" key="9">
    <source>
        <dbReference type="ARBA" id="ARBA00023306"/>
    </source>
</evidence>
<dbReference type="CDD" id="cd01876">
    <property type="entry name" value="YihA_EngB"/>
    <property type="match status" value="1"/>
</dbReference>
<keyword evidence="9 10" id="KW-0131">Cell cycle</keyword>
<keyword evidence="5 10" id="KW-0547">Nucleotide-binding</keyword>
<dbReference type="FunFam" id="3.40.50.300:FF:000098">
    <property type="entry name" value="Probable GTP-binding protein EngB"/>
    <property type="match status" value="1"/>
</dbReference>
<dbReference type="GO" id="GO:0046872">
    <property type="term" value="F:metal ion binding"/>
    <property type="evidence" value="ECO:0007669"/>
    <property type="project" value="UniProtKB-KW"/>
</dbReference>